<protein>
    <recommendedName>
        <fullName evidence="4">DUF5667 domain-containing protein</fullName>
    </recommendedName>
</protein>
<proteinExistence type="predicted"/>
<dbReference type="Proteomes" id="UP000176902">
    <property type="component" value="Unassembled WGS sequence"/>
</dbReference>
<organism evidence="2 3">
    <name type="scientific">Candidatus Daviesbacteria bacterium RIFCSPHIGHO2_02_FULL_36_13</name>
    <dbReference type="NCBI Taxonomy" id="1797768"/>
    <lineage>
        <taxon>Bacteria</taxon>
        <taxon>Candidatus Daviesiibacteriota</taxon>
    </lineage>
</organism>
<gene>
    <name evidence="2" type="ORF">A3C59_01755</name>
</gene>
<evidence type="ECO:0008006" key="4">
    <source>
        <dbReference type="Google" id="ProtNLM"/>
    </source>
</evidence>
<dbReference type="STRING" id="1797768.A3C59_01755"/>
<name>A0A1F5JW94_9BACT</name>
<reference evidence="2 3" key="1">
    <citation type="journal article" date="2016" name="Nat. Commun.">
        <title>Thousands of microbial genomes shed light on interconnected biogeochemical processes in an aquifer system.</title>
        <authorList>
            <person name="Anantharaman K."/>
            <person name="Brown C.T."/>
            <person name="Hug L.A."/>
            <person name="Sharon I."/>
            <person name="Castelle C.J."/>
            <person name="Probst A.J."/>
            <person name="Thomas B.C."/>
            <person name="Singh A."/>
            <person name="Wilkins M.J."/>
            <person name="Karaoz U."/>
            <person name="Brodie E.L."/>
            <person name="Williams K.H."/>
            <person name="Hubbard S.S."/>
            <person name="Banfield J.F."/>
        </authorList>
    </citation>
    <scope>NUCLEOTIDE SEQUENCE [LARGE SCALE GENOMIC DNA]</scope>
</reference>
<evidence type="ECO:0000256" key="1">
    <source>
        <dbReference type="SAM" id="SignalP"/>
    </source>
</evidence>
<comment type="caution">
    <text evidence="2">The sequence shown here is derived from an EMBL/GenBank/DDBJ whole genome shotgun (WGS) entry which is preliminary data.</text>
</comment>
<dbReference type="EMBL" id="MFCV01000019">
    <property type="protein sequence ID" value="OGE32909.1"/>
    <property type="molecule type" value="Genomic_DNA"/>
</dbReference>
<feature type="chain" id="PRO_5009519053" description="DUF5667 domain-containing protein" evidence="1">
    <location>
        <begin position="21"/>
        <end position="119"/>
    </location>
</feature>
<keyword evidence="1" id="KW-0732">Signal</keyword>
<dbReference type="AlphaFoldDB" id="A0A1F5JW94"/>
<evidence type="ECO:0000313" key="2">
    <source>
        <dbReference type="EMBL" id="OGE32909.1"/>
    </source>
</evidence>
<accession>A0A1F5JW94</accession>
<feature type="signal peptide" evidence="1">
    <location>
        <begin position="1"/>
        <end position="20"/>
    </location>
</feature>
<sequence>MKVVLSILLLVFLFTLPVLAAPSLDEINQRVCLRFEEDLSRLAAIMEEVRRREGITETRVAFGGVDTAIESADYQITYAAEALAYQRARKHPNLGSLKSNLEVLRNKILQAKREVSKVL</sequence>
<evidence type="ECO:0000313" key="3">
    <source>
        <dbReference type="Proteomes" id="UP000176902"/>
    </source>
</evidence>